<dbReference type="Gramene" id="NC12G0189660.1">
    <property type="protein sequence ID" value="NC12G0189660.1:cds"/>
    <property type="gene ID" value="NC12G0189660"/>
</dbReference>
<protein>
    <recommendedName>
        <fullName evidence="2">Xylanase inhibitor N-terminal domain-containing protein</fullName>
    </recommendedName>
</protein>
<dbReference type="InterPro" id="IPR001461">
    <property type="entry name" value="Aspartic_peptidase_A1"/>
</dbReference>
<evidence type="ECO:0000256" key="1">
    <source>
        <dbReference type="ARBA" id="ARBA00007447"/>
    </source>
</evidence>
<sequence>MGSCRLPCPPFYYAYADGSLSAHLVTSHFRLPGFHLRNFNFGCAHSALAEPVGVAGFGRGVLSVPTQLSTRPFSCCLVPHRFSSSVRRRPS</sequence>
<dbReference type="Pfam" id="PF14543">
    <property type="entry name" value="TAXi_N"/>
    <property type="match status" value="1"/>
</dbReference>
<dbReference type="InterPro" id="IPR032861">
    <property type="entry name" value="TAXi_N"/>
</dbReference>
<organism evidence="3">
    <name type="scientific">Nymphaea colorata</name>
    <name type="common">pocket water lily</name>
    <dbReference type="NCBI Taxonomy" id="210225"/>
    <lineage>
        <taxon>Eukaryota</taxon>
        <taxon>Viridiplantae</taxon>
        <taxon>Streptophyta</taxon>
        <taxon>Embryophyta</taxon>
        <taxon>Tracheophyta</taxon>
        <taxon>Spermatophyta</taxon>
        <taxon>Magnoliopsida</taxon>
        <taxon>Nymphaeales</taxon>
        <taxon>Nymphaeaceae</taxon>
        <taxon>Nymphaea</taxon>
    </lineage>
</organism>
<evidence type="ECO:0000313" key="3">
    <source>
        <dbReference type="EMBL" id="VVV78940.1"/>
    </source>
</evidence>
<dbReference type="InterPro" id="IPR021109">
    <property type="entry name" value="Peptidase_aspartic_dom_sf"/>
</dbReference>
<name>A0A5K0YNA2_9MAGN</name>
<dbReference type="AlphaFoldDB" id="A0A5K0YNA2"/>
<dbReference type="Gene3D" id="2.40.70.10">
    <property type="entry name" value="Acid Proteases"/>
    <property type="match status" value="1"/>
</dbReference>
<reference evidence="3" key="1">
    <citation type="submission" date="2019-09" db="EMBL/GenBank/DDBJ databases">
        <authorList>
            <person name="Zhang L."/>
        </authorList>
    </citation>
    <scope>NUCLEOTIDE SEQUENCE</scope>
</reference>
<feature type="domain" description="Xylanase inhibitor N-terminal" evidence="2">
    <location>
        <begin position="11"/>
        <end position="81"/>
    </location>
</feature>
<dbReference type="GO" id="GO:0004190">
    <property type="term" value="F:aspartic-type endopeptidase activity"/>
    <property type="evidence" value="ECO:0007669"/>
    <property type="project" value="InterPro"/>
</dbReference>
<accession>A0A5K0YNA2</accession>
<comment type="similarity">
    <text evidence="1">Belongs to the peptidase A1 family.</text>
</comment>
<proteinExistence type="inferred from homology"/>
<dbReference type="PANTHER" id="PTHR13683:SF276">
    <property type="entry name" value="OS04G0535200 PROTEIN"/>
    <property type="match status" value="1"/>
</dbReference>
<dbReference type="SUPFAM" id="SSF50630">
    <property type="entry name" value="Acid proteases"/>
    <property type="match status" value="1"/>
</dbReference>
<dbReference type="EMBL" id="LR721777">
    <property type="protein sequence ID" value="VVV78940.1"/>
    <property type="molecule type" value="Genomic_DNA"/>
</dbReference>
<dbReference type="GO" id="GO:0006508">
    <property type="term" value="P:proteolysis"/>
    <property type="evidence" value="ECO:0007669"/>
    <property type="project" value="InterPro"/>
</dbReference>
<gene>
    <name evidence="3" type="ORF">NYM_LOCUS8850</name>
</gene>
<dbReference type="PANTHER" id="PTHR13683">
    <property type="entry name" value="ASPARTYL PROTEASES"/>
    <property type="match status" value="1"/>
</dbReference>
<evidence type="ECO:0000259" key="2">
    <source>
        <dbReference type="Pfam" id="PF14543"/>
    </source>
</evidence>